<feature type="transmembrane region" description="Helical" evidence="6">
    <location>
        <begin position="243"/>
        <end position="261"/>
    </location>
</feature>
<feature type="transmembrane region" description="Helical" evidence="6">
    <location>
        <begin position="320"/>
        <end position="340"/>
    </location>
</feature>
<dbReference type="RefSeq" id="WP_227181709.1">
    <property type="nucleotide sequence ID" value="NZ_JAJBZT010000010.1"/>
</dbReference>
<feature type="transmembrane region" description="Helical" evidence="6">
    <location>
        <begin position="281"/>
        <end position="300"/>
    </location>
</feature>
<evidence type="ECO:0000313" key="8">
    <source>
        <dbReference type="EMBL" id="MCB6184891.1"/>
    </source>
</evidence>
<keyword evidence="2" id="KW-0813">Transport</keyword>
<feature type="transmembrane region" description="Helical" evidence="6">
    <location>
        <begin position="61"/>
        <end position="83"/>
    </location>
</feature>
<comment type="caution">
    <text evidence="8">The sequence shown here is derived from an EMBL/GenBank/DDBJ whole genome shotgun (WGS) entry which is preliminary data.</text>
</comment>
<feature type="transmembrane region" description="Helical" evidence="6">
    <location>
        <begin position="477"/>
        <end position="498"/>
    </location>
</feature>
<name>A0ABS8D9L0_9NEIS</name>
<feature type="transmembrane region" description="Helical" evidence="6">
    <location>
        <begin position="380"/>
        <end position="402"/>
    </location>
</feature>
<sequence>MNAPAATPTATQAPPAFGIRLGSGLFGILLAAIVAGLNNRVPSLLLADLQGAFSLSSDKTSWLSTIYTAGELSIMPFATWFAITFSLRRFHLMMLISTMVIACFLPFTSSYPLLLLMRAVQGITAGALIPMLMMSALRFLPPNIRLHGLALYAMTATFAPNVALWVASLCMDSGNHWQWIYWHIIPLGALAALLVYWGIPKMPLALPRIKQANWLGMLFGMPGLFFLAITIDQGNHLDWWRSSVISATALLGGVFLAIFVFTEWFHEAPFMRLQLLSRRNLGLGFILFLALLVLMTTAVGLPANVLAHLHGFRAAQTDEIGLVVGLPQLILGPLTSLLLYQKWVDARKVFALGLLFMCAGIYCNTYLTDEWMANEFLLSAFFQAIGQPLAIIPLLFLATSVVQPMEGPSVSGIVNMLRGIGTLVGGAFIGHWSSNGAIQYADTLQGASEQAQSGINPVASLVGVIAEQASLLTTIDIYRFFALMAVVMVPFVLMLQYIPPPVVNAVPPHKPN</sequence>
<keyword evidence="5 6" id="KW-0472">Membrane</keyword>
<dbReference type="InterPro" id="IPR011701">
    <property type="entry name" value="MFS"/>
</dbReference>
<feature type="transmembrane region" description="Helical" evidence="6">
    <location>
        <begin position="149"/>
        <end position="167"/>
    </location>
</feature>
<feature type="transmembrane region" description="Helical" evidence="6">
    <location>
        <begin position="179"/>
        <end position="199"/>
    </location>
</feature>
<proteinExistence type="predicted"/>
<evidence type="ECO:0000256" key="6">
    <source>
        <dbReference type="SAM" id="Phobius"/>
    </source>
</evidence>
<organism evidence="8 9">
    <name type="scientific">Leeia speluncae</name>
    <dbReference type="NCBI Taxonomy" id="2884804"/>
    <lineage>
        <taxon>Bacteria</taxon>
        <taxon>Pseudomonadati</taxon>
        <taxon>Pseudomonadota</taxon>
        <taxon>Betaproteobacteria</taxon>
        <taxon>Neisseriales</taxon>
        <taxon>Leeiaceae</taxon>
        <taxon>Leeia</taxon>
    </lineage>
</organism>
<accession>A0ABS8D9L0</accession>
<feature type="transmembrane region" description="Helical" evidence="6">
    <location>
        <begin position="349"/>
        <end position="368"/>
    </location>
</feature>
<dbReference type="Gene3D" id="1.20.1250.20">
    <property type="entry name" value="MFS general substrate transporter like domains"/>
    <property type="match status" value="1"/>
</dbReference>
<keyword evidence="4 6" id="KW-1133">Transmembrane helix</keyword>
<dbReference type="EMBL" id="JAJBZT010000010">
    <property type="protein sequence ID" value="MCB6184891.1"/>
    <property type="molecule type" value="Genomic_DNA"/>
</dbReference>
<evidence type="ECO:0000256" key="5">
    <source>
        <dbReference type="ARBA" id="ARBA00023136"/>
    </source>
</evidence>
<evidence type="ECO:0000256" key="1">
    <source>
        <dbReference type="ARBA" id="ARBA00004141"/>
    </source>
</evidence>
<dbReference type="PANTHER" id="PTHR42718">
    <property type="entry name" value="MAJOR FACILITATOR SUPERFAMILY MULTIDRUG TRANSPORTER MFSC"/>
    <property type="match status" value="1"/>
</dbReference>
<keyword evidence="9" id="KW-1185">Reference proteome</keyword>
<feature type="domain" description="Major facilitator superfamily (MFS) profile" evidence="7">
    <location>
        <begin position="24"/>
        <end position="502"/>
    </location>
</feature>
<comment type="subcellular location">
    <subcellularLocation>
        <location evidence="1">Membrane</location>
        <topology evidence="1">Multi-pass membrane protein</topology>
    </subcellularLocation>
</comment>
<evidence type="ECO:0000256" key="3">
    <source>
        <dbReference type="ARBA" id="ARBA00022692"/>
    </source>
</evidence>
<dbReference type="SUPFAM" id="SSF103473">
    <property type="entry name" value="MFS general substrate transporter"/>
    <property type="match status" value="1"/>
</dbReference>
<evidence type="ECO:0000256" key="4">
    <source>
        <dbReference type="ARBA" id="ARBA00022989"/>
    </source>
</evidence>
<reference evidence="8" key="1">
    <citation type="submission" date="2021-10" db="EMBL/GenBank/DDBJ databases">
        <title>The complete genome sequence of Leeia sp. TBRC 13508.</title>
        <authorList>
            <person name="Charoenyingcharoen P."/>
            <person name="Yukphan P."/>
        </authorList>
    </citation>
    <scope>NUCLEOTIDE SEQUENCE</scope>
    <source>
        <strain evidence="8">TBRC 13508</strain>
    </source>
</reference>
<dbReference type="InterPro" id="IPR036259">
    <property type="entry name" value="MFS_trans_sf"/>
</dbReference>
<dbReference type="InterPro" id="IPR020846">
    <property type="entry name" value="MFS_dom"/>
</dbReference>
<dbReference type="PANTHER" id="PTHR42718:SF9">
    <property type="entry name" value="MAJOR FACILITATOR SUPERFAMILY MULTIDRUG TRANSPORTER MFSC"/>
    <property type="match status" value="1"/>
</dbReference>
<gene>
    <name evidence="8" type="ORF">LIN78_15190</name>
</gene>
<feature type="transmembrane region" description="Helical" evidence="6">
    <location>
        <begin position="211"/>
        <end position="231"/>
    </location>
</feature>
<evidence type="ECO:0000313" key="9">
    <source>
        <dbReference type="Proteomes" id="UP001165395"/>
    </source>
</evidence>
<protein>
    <submittedName>
        <fullName evidence="8">MFS transporter</fullName>
    </submittedName>
</protein>
<keyword evidence="3 6" id="KW-0812">Transmembrane</keyword>
<feature type="transmembrane region" description="Helical" evidence="6">
    <location>
        <begin position="90"/>
        <end position="109"/>
    </location>
</feature>
<feature type="transmembrane region" description="Helical" evidence="6">
    <location>
        <begin position="21"/>
        <end position="41"/>
    </location>
</feature>
<dbReference type="Proteomes" id="UP001165395">
    <property type="component" value="Unassembled WGS sequence"/>
</dbReference>
<dbReference type="PROSITE" id="PS50850">
    <property type="entry name" value="MFS"/>
    <property type="match status" value="1"/>
</dbReference>
<evidence type="ECO:0000256" key="2">
    <source>
        <dbReference type="ARBA" id="ARBA00022448"/>
    </source>
</evidence>
<evidence type="ECO:0000259" key="7">
    <source>
        <dbReference type="PROSITE" id="PS50850"/>
    </source>
</evidence>
<dbReference type="Pfam" id="PF07690">
    <property type="entry name" value="MFS_1"/>
    <property type="match status" value="2"/>
</dbReference>
<feature type="transmembrane region" description="Helical" evidence="6">
    <location>
        <begin position="115"/>
        <end position="137"/>
    </location>
</feature>